<dbReference type="OMA" id="RIYWLCG"/>
<dbReference type="SUPFAM" id="SSF52540">
    <property type="entry name" value="P-loop containing nucleoside triphosphate hydrolases"/>
    <property type="match status" value="1"/>
</dbReference>
<dbReference type="VEuPathDB" id="FungiDB:TRIVIDRAFT_132703"/>
<dbReference type="AlphaFoldDB" id="G9MSA9"/>
<evidence type="ECO:0000256" key="1">
    <source>
        <dbReference type="ARBA" id="ARBA00022737"/>
    </source>
</evidence>
<dbReference type="OrthoDB" id="538223at2759"/>
<organism evidence="3 4">
    <name type="scientific">Hypocrea virens (strain Gv29-8 / FGSC 10586)</name>
    <name type="common">Gliocladium virens</name>
    <name type="synonym">Trichoderma virens</name>
    <dbReference type="NCBI Taxonomy" id="413071"/>
    <lineage>
        <taxon>Eukaryota</taxon>
        <taxon>Fungi</taxon>
        <taxon>Dikarya</taxon>
        <taxon>Ascomycota</taxon>
        <taxon>Pezizomycotina</taxon>
        <taxon>Sordariomycetes</taxon>
        <taxon>Hypocreomycetidae</taxon>
        <taxon>Hypocreales</taxon>
        <taxon>Hypocreaceae</taxon>
        <taxon>Trichoderma</taxon>
    </lineage>
</organism>
<feature type="non-terminal residue" evidence="3">
    <location>
        <position position="1"/>
    </location>
</feature>
<dbReference type="GeneID" id="25787579"/>
<keyword evidence="4" id="KW-1185">Reference proteome</keyword>
<dbReference type="Gene3D" id="2.130.10.10">
    <property type="entry name" value="YVTN repeat-like/Quinoprotein amine dehydrogenase"/>
    <property type="match status" value="2"/>
</dbReference>
<comment type="caution">
    <text evidence="3">The sequence shown here is derived from an EMBL/GenBank/DDBJ whole genome shotgun (WGS) entry which is preliminary data.</text>
</comment>
<dbReference type="InterPro" id="IPR015943">
    <property type="entry name" value="WD40/YVTN_repeat-like_dom_sf"/>
</dbReference>
<proteinExistence type="predicted"/>
<reference evidence="3 4" key="1">
    <citation type="journal article" date="2011" name="Genome Biol.">
        <title>Comparative genome sequence analysis underscores mycoparasitism as the ancestral life style of Trichoderma.</title>
        <authorList>
            <person name="Kubicek C.P."/>
            <person name="Herrera-Estrella A."/>
            <person name="Seidl-Seiboth V."/>
            <person name="Martinez D.A."/>
            <person name="Druzhinina I.S."/>
            <person name="Thon M."/>
            <person name="Zeilinger S."/>
            <person name="Casas-Flores S."/>
            <person name="Horwitz B.A."/>
            <person name="Mukherjee P.K."/>
            <person name="Mukherjee M."/>
            <person name="Kredics L."/>
            <person name="Alcaraz L.D."/>
            <person name="Aerts A."/>
            <person name="Antal Z."/>
            <person name="Atanasova L."/>
            <person name="Cervantes-Badillo M.G."/>
            <person name="Challacombe J."/>
            <person name="Chertkov O."/>
            <person name="McCluskey K."/>
            <person name="Coulpier F."/>
            <person name="Deshpande N."/>
            <person name="von Doehren H."/>
            <person name="Ebbole D.J."/>
            <person name="Esquivel-Naranjo E.U."/>
            <person name="Fekete E."/>
            <person name="Flipphi M."/>
            <person name="Glaser F."/>
            <person name="Gomez-Rodriguez E.Y."/>
            <person name="Gruber S."/>
            <person name="Han C."/>
            <person name="Henrissat B."/>
            <person name="Hermosa R."/>
            <person name="Hernandez-Onate M."/>
            <person name="Karaffa L."/>
            <person name="Kosti I."/>
            <person name="Le Crom S."/>
            <person name="Lindquist E."/>
            <person name="Lucas S."/>
            <person name="Luebeck M."/>
            <person name="Luebeck P.S."/>
            <person name="Margeot A."/>
            <person name="Metz B."/>
            <person name="Misra M."/>
            <person name="Nevalainen H."/>
            <person name="Omann M."/>
            <person name="Packer N."/>
            <person name="Perrone G."/>
            <person name="Uresti-Rivera E.E."/>
            <person name="Salamov A."/>
            <person name="Schmoll M."/>
            <person name="Seiboth B."/>
            <person name="Shapiro H."/>
            <person name="Sukno S."/>
            <person name="Tamayo-Ramos J.A."/>
            <person name="Tisch D."/>
            <person name="Wiest A."/>
            <person name="Wilkinson H.H."/>
            <person name="Zhang M."/>
            <person name="Coutinho P.M."/>
            <person name="Kenerley C.M."/>
            <person name="Monte E."/>
            <person name="Baker S.E."/>
            <person name="Grigoriev I.V."/>
        </authorList>
    </citation>
    <scope>NUCLEOTIDE SEQUENCE [LARGE SCALE GENOMIC DNA]</scope>
    <source>
        <strain evidence="4">Gv29-8 / FGSC 10586</strain>
    </source>
</reference>
<dbReference type="eggNOG" id="KOG0266">
    <property type="taxonomic scope" value="Eukaryota"/>
</dbReference>
<dbReference type="Pfam" id="PF00400">
    <property type="entry name" value="WD40"/>
    <property type="match status" value="2"/>
</dbReference>
<dbReference type="Pfam" id="PF24883">
    <property type="entry name" value="NPHP3_N"/>
    <property type="match status" value="1"/>
</dbReference>
<dbReference type="EMBL" id="ABDF02000006">
    <property type="protein sequence ID" value="EHK22968.1"/>
    <property type="molecule type" value="Genomic_DNA"/>
</dbReference>
<protein>
    <recommendedName>
        <fullName evidence="2">Nephrocystin 3-like N-terminal domain-containing protein</fullName>
    </recommendedName>
</protein>
<feature type="domain" description="Nephrocystin 3-like N-terminal" evidence="2">
    <location>
        <begin position="33"/>
        <end position="192"/>
    </location>
</feature>
<evidence type="ECO:0000313" key="3">
    <source>
        <dbReference type="EMBL" id="EHK22968.1"/>
    </source>
</evidence>
<dbReference type="InterPro" id="IPR036322">
    <property type="entry name" value="WD40_repeat_dom_sf"/>
</dbReference>
<dbReference type="HOGENOM" id="CLU_000288_6_0_1"/>
<dbReference type="InterPro" id="IPR056884">
    <property type="entry name" value="NPHP3-like_N"/>
</dbReference>
<gene>
    <name evidence="3" type="ORF">TRIVIDRAFT_132703</name>
</gene>
<dbReference type="STRING" id="413071.G9MSA9"/>
<dbReference type="SUPFAM" id="SSF50978">
    <property type="entry name" value="WD40 repeat-like"/>
    <property type="match status" value="1"/>
</dbReference>
<dbReference type="Proteomes" id="UP000007115">
    <property type="component" value="Unassembled WGS sequence"/>
</dbReference>
<dbReference type="InParanoid" id="G9MSA9"/>
<dbReference type="SMART" id="SM00320">
    <property type="entry name" value="WD40"/>
    <property type="match status" value="3"/>
</dbReference>
<name>G9MSA9_HYPVG</name>
<accession>G9MSA9</accession>
<evidence type="ECO:0000313" key="4">
    <source>
        <dbReference type="Proteomes" id="UP000007115"/>
    </source>
</evidence>
<dbReference type="InterPro" id="IPR001680">
    <property type="entry name" value="WD40_rpt"/>
</dbReference>
<dbReference type="PANTHER" id="PTHR10039:SF14">
    <property type="entry name" value="NACHT DOMAIN-CONTAINING PROTEIN"/>
    <property type="match status" value="1"/>
</dbReference>
<evidence type="ECO:0000259" key="2">
    <source>
        <dbReference type="Pfam" id="PF24883"/>
    </source>
</evidence>
<keyword evidence="1" id="KW-0677">Repeat</keyword>
<sequence length="823" mass="92953">LSKLPVVEGAAFDAHANEHEPRCHPGTRVKILEEIVKWAQDPHRKRIYWLCGMAGTGKSTICRTVAHDLSSMNITAASFFFKKGDGNRDKSGALFTTIVKQLVEYLPKEMAIHVKQALRENPSISDKSLSKQFEELILTPLKRCKSLPPVIVFVLDALDECDNQANAARIIELLPNVETVSSTSFKVLVSSRPECHLRKSFAQLNCKYEEILLQMTLHEVADEDVRRDMFIFLESQLRQIRDSYNDTNLQLPAYWPSQSLVEDLVDMSMPLFIMAATACRFIGDEDLGVPVTLAQEFLLNRKFGKGNPLARTYLPILEQLLVKRNGIGVVDRSNVEKERIIGEFRRVVGTIVLLEAPLSIISLSNLLEMDSWEIGSRLSSLHSILNIPKNLNCPVKLFHLSFRDFLTGADHQEEKHDFFIDERETHASIARQCVALLSKDDNLKQDICKLSHPGTLRSDIDQETIDSCFPPHVRYACLYWVFHLKNGGGHIDDDDETYRFLTKHLIHWLEALSLLGCIADSHDMVDTLLTMMAANLCDNDKDNRDLASLLRDSKRFIGTYQHAMDIAPLQLYCSALIFAPMKSKFRQCFETEIPKWIKNRPAVEMNWDALLQVLEHNERVTQGVLSPDSSLIALLSSRKVAIWRSQTGNCVHELKFDSSTTIATSMEFSCDFKLLYVAFSNGEVTSWETDAWTCRTVIEGDTKLHSDVSDSLAFSHDAALLAMGRDFRKIEIRSADTGERIWAVDAHTGYISSLSFSHDSTLLVSSSGLLNNGSLRIWRMDTGACIRAVESSVRHIDGRSLRFSPDASHIACGSYRDNKLLVW</sequence>
<dbReference type="Gene3D" id="3.40.50.300">
    <property type="entry name" value="P-loop containing nucleotide triphosphate hydrolases"/>
    <property type="match status" value="1"/>
</dbReference>
<dbReference type="RefSeq" id="XP_013957168.1">
    <property type="nucleotide sequence ID" value="XM_014101693.1"/>
</dbReference>
<feature type="non-terminal residue" evidence="3">
    <location>
        <position position="823"/>
    </location>
</feature>
<dbReference type="PANTHER" id="PTHR10039">
    <property type="entry name" value="AMELOGENIN"/>
    <property type="match status" value="1"/>
</dbReference>
<dbReference type="InterPro" id="IPR027417">
    <property type="entry name" value="P-loop_NTPase"/>
</dbReference>